<keyword evidence="5" id="KW-1185">Reference proteome</keyword>
<feature type="compositionally biased region" description="Low complexity" evidence="1">
    <location>
        <begin position="92"/>
        <end position="107"/>
    </location>
</feature>
<dbReference type="STRING" id="537013.CLOSTMETH_00244"/>
<keyword evidence="2" id="KW-0472">Membrane</keyword>
<feature type="compositionally biased region" description="Low complexity" evidence="1">
    <location>
        <begin position="52"/>
        <end position="61"/>
    </location>
</feature>
<feature type="transmembrane region" description="Helical" evidence="2">
    <location>
        <begin position="20"/>
        <end position="37"/>
    </location>
</feature>
<evidence type="ECO:0000259" key="3">
    <source>
        <dbReference type="Pfam" id="PF16472"/>
    </source>
</evidence>
<dbReference type="PANTHER" id="PTHR32256:SF17">
    <property type="entry name" value="EGF-LIKE DOMAIN-CONTAINING PROTEIN"/>
    <property type="match status" value="1"/>
</dbReference>
<dbReference type="Proteomes" id="UP000003340">
    <property type="component" value="Unassembled WGS sequence"/>
</dbReference>
<comment type="caution">
    <text evidence="4">The sequence shown here is derived from an EMBL/GenBank/DDBJ whole genome shotgun (WGS) entry which is preliminary data.</text>
</comment>
<feature type="domain" description="Prolow-density lipoprotein receptor-related protein 1-like beta-propeller" evidence="3">
    <location>
        <begin position="338"/>
        <end position="389"/>
    </location>
</feature>
<evidence type="ECO:0000313" key="4">
    <source>
        <dbReference type="EMBL" id="EEG32093.1"/>
    </source>
</evidence>
<protein>
    <recommendedName>
        <fullName evidence="3">Prolow-density lipoprotein receptor-related protein 1-like beta-propeller domain-containing protein</fullName>
    </recommendedName>
</protein>
<reference evidence="4 5" key="1">
    <citation type="submission" date="2009-01" db="EMBL/GenBank/DDBJ databases">
        <authorList>
            <person name="Fulton L."/>
            <person name="Clifton S."/>
            <person name="Fulton B."/>
            <person name="Xu J."/>
            <person name="Minx P."/>
            <person name="Pepin K.H."/>
            <person name="Johnson M."/>
            <person name="Bhonagiri V."/>
            <person name="Nash W.E."/>
            <person name="Mardis E.R."/>
            <person name="Wilson R.K."/>
        </authorList>
    </citation>
    <scope>NUCLEOTIDE SEQUENCE [LARGE SCALE GENOMIC DNA]</scope>
    <source>
        <strain evidence="4 5">DSM 5476</strain>
    </source>
</reference>
<dbReference type="InterPro" id="IPR032485">
    <property type="entry name" value="LRP1-like_beta_prop"/>
</dbReference>
<keyword evidence="2" id="KW-1133">Transmembrane helix</keyword>
<dbReference type="Pfam" id="PF16472">
    <property type="entry name" value="DUF5050"/>
    <property type="match status" value="2"/>
</dbReference>
<evidence type="ECO:0000256" key="2">
    <source>
        <dbReference type="SAM" id="Phobius"/>
    </source>
</evidence>
<feature type="compositionally biased region" description="Low complexity" evidence="1">
    <location>
        <begin position="128"/>
        <end position="140"/>
    </location>
</feature>
<accession>C0E8U9</accession>
<proteinExistence type="predicted"/>
<evidence type="ECO:0000256" key="1">
    <source>
        <dbReference type="SAM" id="MobiDB-lite"/>
    </source>
</evidence>
<dbReference type="AlphaFoldDB" id="C0E8U9"/>
<dbReference type="EMBL" id="ACEC01000010">
    <property type="protein sequence ID" value="EEG32093.1"/>
    <property type="molecule type" value="Genomic_DNA"/>
</dbReference>
<dbReference type="SUPFAM" id="SSF82171">
    <property type="entry name" value="DPP6 N-terminal domain-like"/>
    <property type="match status" value="1"/>
</dbReference>
<keyword evidence="2" id="KW-0812">Transmembrane</keyword>
<dbReference type="eggNOG" id="COG0823">
    <property type="taxonomic scope" value="Bacteria"/>
</dbReference>
<gene>
    <name evidence="4" type="ORF">CLOSTMETH_00244</name>
</gene>
<organism evidence="4 5">
    <name type="scientific">[Clostridium] methylpentosum DSM 5476</name>
    <dbReference type="NCBI Taxonomy" id="537013"/>
    <lineage>
        <taxon>Bacteria</taxon>
        <taxon>Bacillati</taxon>
        <taxon>Bacillota</taxon>
        <taxon>Clostridia</taxon>
        <taxon>Eubacteriales</taxon>
        <taxon>Oscillospiraceae</taxon>
        <taxon>Oscillospiraceae incertae sedis</taxon>
    </lineage>
</organism>
<dbReference type="PANTHER" id="PTHR32256">
    <property type="match status" value="1"/>
</dbReference>
<feature type="region of interest" description="Disordered" evidence="1">
    <location>
        <begin position="48"/>
        <end position="140"/>
    </location>
</feature>
<dbReference type="HOGENOM" id="CLU_693891_0_0_9"/>
<evidence type="ECO:0000313" key="5">
    <source>
        <dbReference type="Proteomes" id="UP000003340"/>
    </source>
</evidence>
<sequence length="397" mass="42398">MEVDEMDSQTGMTRVLEKYLAPFLAVLLAGTMIGLSVESTPAGDPVWIAYTSSQPSSSQSSPEEDAPESLSSQKEEGPGAETPSASGRKPTSSSKAASSRAKSSSASQAEVGQSTQEPSEAPPEPLPSDDSNLPHNTVGNTAGNLLNGGLASGQGNWIYFVNSEDGNTLYKMNREGTEQYKLSSFPVASINVMGETVFAQRTDARSKISSIRIDGNGQKEIQFSSYSLCATRDGLISANSVSSACITKLGNDYRTRSYLFEDYSASEISVHHNRVYFINQGDQNRLYSVDESGGSLRAETEVSVSAYGFDGDDLLYCCGGTLYRSGSPVPLARGVGRLNVSGESIYYTDVDNGSRLYRMGKNGENPQLVADCAVSEVCLSGGWIFYSSAGKVCRIKE</sequence>
<reference evidence="4 5" key="2">
    <citation type="submission" date="2009-02" db="EMBL/GenBank/DDBJ databases">
        <title>Draft genome sequence of Clostridium methylpentosum (DSM 5476).</title>
        <authorList>
            <person name="Sudarsanam P."/>
            <person name="Ley R."/>
            <person name="Guruge J."/>
            <person name="Turnbaugh P.J."/>
            <person name="Mahowald M."/>
            <person name="Liep D."/>
            <person name="Gordon J."/>
        </authorList>
    </citation>
    <scope>NUCLEOTIDE SEQUENCE [LARGE SCALE GENOMIC DNA]</scope>
    <source>
        <strain evidence="4 5">DSM 5476</strain>
    </source>
</reference>
<dbReference type="InterPro" id="IPR053369">
    <property type="entry name" value="SrfA-induced_signal"/>
</dbReference>
<feature type="domain" description="Prolow-density lipoprotein receptor-related protein 1-like beta-propeller" evidence="3">
    <location>
        <begin position="140"/>
        <end position="317"/>
    </location>
</feature>
<name>C0E8U9_9FIRM</name>